<evidence type="ECO:0000256" key="4">
    <source>
        <dbReference type="ARBA" id="ARBA00022552"/>
    </source>
</evidence>
<accession>A0A6C2UD69</accession>
<dbReference type="InterPro" id="IPR046886">
    <property type="entry name" value="RsmE_MTase_dom"/>
</dbReference>
<dbReference type="InterPro" id="IPR029026">
    <property type="entry name" value="tRNA_m1G_MTases_N"/>
</dbReference>
<evidence type="ECO:0000256" key="8">
    <source>
        <dbReference type="ARBA" id="ARBA00025699"/>
    </source>
</evidence>
<dbReference type="PANTHER" id="PTHR30027">
    <property type="entry name" value="RIBOSOMAL RNA SMALL SUBUNIT METHYLTRANSFERASE E"/>
    <property type="match status" value="1"/>
</dbReference>
<dbReference type="GO" id="GO:0070475">
    <property type="term" value="P:rRNA base methylation"/>
    <property type="evidence" value="ECO:0007669"/>
    <property type="project" value="TreeGrafter"/>
</dbReference>
<keyword evidence="7 10" id="KW-0949">S-adenosyl-L-methionine</keyword>
<dbReference type="AlphaFoldDB" id="A0A6C2UD69"/>
<evidence type="ECO:0000256" key="5">
    <source>
        <dbReference type="ARBA" id="ARBA00022603"/>
    </source>
</evidence>
<evidence type="ECO:0000256" key="7">
    <source>
        <dbReference type="ARBA" id="ARBA00022691"/>
    </source>
</evidence>
<evidence type="ECO:0000313" key="14">
    <source>
        <dbReference type="Proteomes" id="UP000366872"/>
    </source>
</evidence>
<dbReference type="InterPro" id="IPR015947">
    <property type="entry name" value="PUA-like_sf"/>
</dbReference>
<evidence type="ECO:0000256" key="6">
    <source>
        <dbReference type="ARBA" id="ARBA00022679"/>
    </source>
</evidence>
<dbReference type="Gene3D" id="3.40.1280.10">
    <property type="match status" value="1"/>
</dbReference>
<dbReference type="Proteomes" id="UP000366872">
    <property type="component" value="Unassembled WGS sequence"/>
</dbReference>
<dbReference type="PANTHER" id="PTHR30027:SF3">
    <property type="entry name" value="16S RRNA (URACIL(1498)-N(3))-METHYLTRANSFERASE"/>
    <property type="match status" value="1"/>
</dbReference>
<comment type="function">
    <text evidence="8 10">Specifically methylates the N3 position of the uracil ring of uridine 1498 (m3U1498) in 16S rRNA. Acts on the fully assembled 30S ribosomal subunit.</text>
</comment>
<evidence type="ECO:0000256" key="10">
    <source>
        <dbReference type="PIRNR" id="PIRNR015601"/>
    </source>
</evidence>
<feature type="domain" description="Ribosomal RNA small subunit methyltransferase E PUA-like" evidence="12">
    <location>
        <begin position="20"/>
        <end position="65"/>
    </location>
</feature>
<evidence type="ECO:0000256" key="3">
    <source>
        <dbReference type="ARBA" id="ARBA00022490"/>
    </source>
</evidence>
<keyword evidence="5 10" id="KW-0489">Methyltransferase</keyword>
<evidence type="ECO:0000256" key="2">
    <source>
        <dbReference type="ARBA" id="ARBA00005528"/>
    </source>
</evidence>
<keyword evidence="6 10" id="KW-0808">Transferase</keyword>
<evidence type="ECO:0000256" key="1">
    <source>
        <dbReference type="ARBA" id="ARBA00004496"/>
    </source>
</evidence>
<proteinExistence type="inferred from homology"/>
<keyword evidence="14" id="KW-1185">Reference proteome</keyword>
<gene>
    <name evidence="13" type="primary">rsmE_2</name>
    <name evidence="13" type="ORF">PDESU_05920</name>
</gene>
<keyword evidence="4 10" id="KW-0698">rRNA processing</keyword>
<dbReference type="InterPro" id="IPR046887">
    <property type="entry name" value="RsmE_PUA-like"/>
</dbReference>
<protein>
    <recommendedName>
        <fullName evidence="10">Ribosomal RNA small subunit methyltransferase E</fullName>
        <ecNumber evidence="10">2.1.1.193</ecNumber>
    </recommendedName>
</protein>
<dbReference type="Pfam" id="PF20260">
    <property type="entry name" value="PUA_4"/>
    <property type="match status" value="1"/>
</dbReference>
<comment type="subcellular location">
    <subcellularLocation>
        <location evidence="1 10">Cytoplasm</location>
    </subcellularLocation>
</comment>
<dbReference type="Pfam" id="PF04452">
    <property type="entry name" value="Methyltrans_RNA"/>
    <property type="match status" value="1"/>
</dbReference>
<keyword evidence="3 10" id="KW-0963">Cytoplasm</keyword>
<evidence type="ECO:0000313" key="13">
    <source>
        <dbReference type="EMBL" id="VGO17324.1"/>
    </source>
</evidence>
<dbReference type="EMBL" id="CAAHFG010000004">
    <property type="protein sequence ID" value="VGO17324.1"/>
    <property type="molecule type" value="Genomic_DNA"/>
</dbReference>
<evidence type="ECO:0000256" key="9">
    <source>
        <dbReference type="ARBA" id="ARBA00047944"/>
    </source>
</evidence>
<evidence type="ECO:0000259" key="12">
    <source>
        <dbReference type="Pfam" id="PF20260"/>
    </source>
</evidence>
<comment type="catalytic activity">
    <reaction evidence="9 10">
        <text>uridine(1498) in 16S rRNA + S-adenosyl-L-methionine = N(3)-methyluridine(1498) in 16S rRNA + S-adenosyl-L-homocysteine + H(+)</text>
        <dbReference type="Rhea" id="RHEA:42920"/>
        <dbReference type="Rhea" id="RHEA-COMP:10283"/>
        <dbReference type="Rhea" id="RHEA-COMP:10284"/>
        <dbReference type="ChEBI" id="CHEBI:15378"/>
        <dbReference type="ChEBI" id="CHEBI:57856"/>
        <dbReference type="ChEBI" id="CHEBI:59789"/>
        <dbReference type="ChEBI" id="CHEBI:65315"/>
        <dbReference type="ChEBI" id="CHEBI:74502"/>
        <dbReference type="EC" id="2.1.1.193"/>
    </reaction>
</comment>
<dbReference type="GO" id="GO:0005737">
    <property type="term" value="C:cytoplasm"/>
    <property type="evidence" value="ECO:0007669"/>
    <property type="project" value="UniProtKB-SubCell"/>
</dbReference>
<dbReference type="EC" id="2.1.1.193" evidence="10"/>
<organism evidence="13 14">
    <name type="scientific">Pontiella desulfatans</name>
    <dbReference type="NCBI Taxonomy" id="2750659"/>
    <lineage>
        <taxon>Bacteria</taxon>
        <taxon>Pseudomonadati</taxon>
        <taxon>Kiritimatiellota</taxon>
        <taxon>Kiritimatiellia</taxon>
        <taxon>Kiritimatiellales</taxon>
        <taxon>Pontiellaceae</taxon>
        <taxon>Pontiella</taxon>
    </lineage>
</organism>
<dbReference type="RefSeq" id="WP_136082808.1">
    <property type="nucleotide sequence ID" value="NZ_CAAHFG010000004.1"/>
</dbReference>
<sequence>MRINSLVDSCELEKDVAVLSPEESHHLARVLRVQEGQEIILFDGQGGVAEGLICAVSKTAVEVNVSRQWNVPRPAVEIDLILAVPKPDRWELVLQKAVELGATAIRPILTQHTEYKSNPKKQERWGKIVLNAAQQCEVRWLPKLHGLERLDAILPALAGYDLVLVGSLYEGAKPFRNVAMHGKAKIALLIGPEGDFSEKEVEALVEAGAIPVSFGDRILRTETAAIFGLSVLAYELL</sequence>
<feature type="domain" description="Ribosomal RNA small subunit methyltransferase E methyltransferase" evidence="11">
    <location>
        <begin position="75"/>
        <end position="232"/>
    </location>
</feature>
<dbReference type="CDD" id="cd18084">
    <property type="entry name" value="RsmE-like"/>
    <property type="match status" value="1"/>
</dbReference>
<dbReference type="SUPFAM" id="SSF75217">
    <property type="entry name" value="alpha/beta knot"/>
    <property type="match status" value="1"/>
</dbReference>
<dbReference type="SUPFAM" id="SSF88697">
    <property type="entry name" value="PUA domain-like"/>
    <property type="match status" value="1"/>
</dbReference>
<evidence type="ECO:0000259" key="11">
    <source>
        <dbReference type="Pfam" id="PF04452"/>
    </source>
</evidence>
<comment type="similarity">
    <text evidence="2 10">Belongs to the RNA methyltransferase RsmE family.</text>
</comment>
<dbReference type="PIRSF" id="PIRSF015601">
    <property type="entry name" value="MTase_slr0722"/>
    <property type="match status" value="1"/>
</dbReference>
<dbReference type="InterPro" id="IPR006700">
    <property type="entry name" value="RsmE"/>
</dbReference>
<dbReference type="InterPro" id="IPR029028">
    <property type="entry name" value="Alpha/beta_knot_MTases"/>
</dbReference>
<dbReference type="GO" id="GO:0070042">
    <property type="term" value="F:rRNA (uridine-N3-)-methyltransferase activity"/>
    <property type="evidence" value="ECO:0007669"/>
    <property type="project" value="TreeGrafter"/>
</dbReference>
<reference evidence="13 14" key="1">
    <citation type="submission" date="2019-04" db="EMBL/GenBank/DDBJ databases">
        <authorList>
            <person name="Van Vliet M D."/>
        </authorList>
    </citation>
    <scope>NUCLEOTIDE SEQUENCE [LARGE SCALE GENOMIC DNA]</scope>
    <source>
        <strain evidence="13 14">F1</strain>
    </source>
</reference>
<dbReference type="NCBIfam" id="TIGR00046">
    <property type="entry name" value="RsmE family RNA methyltransferase"/>
    <property type="match status" value="1"/>
</dbReference>
<name>A0A6C2UD69_PONDE</name>